<evidence type="ECO:0000256" key="6">
    <source>
        <dbReference type="ARBA" id="ARBA00025211"/>
    </source>
</evidence>
<evidence type="ECO:0000259" key="10">
    <source>
        <dbReference type="PROSITE" id="PS50968"/>
    </source>
</evidence>
<proteinExistence type="inferred from homology"/>
<keyword evidence="13" id="KW-1185">Reference proteome</keyword>
<dbReference type="Gene3D" id="2.40.50.100">
    <property type="match status" value="2"/>
</dbReference>
<protein>
    <recommendedName>
        <fullName evidence="8">Acetyltransferase component of pyruvate dehydrogenase complex</fullName>
        <ecNumber evidence="8">2.3.1.12</ecNumber>
    </recommendedName>
</protein>
<evidence type="ECO:0000313" key="12">
    <source>
        <dbReference type="EMBL" id="NIK73239.1"/>
    </source>
</evidence>
<dbReference type="EC" id="2.3.1.12" evidence="8"/>
<comment type="cofactor">
    <cofactor evidence="8">
        <name>(R)-lipoate</name>
        <dbReference type="ChEBI" id="CHEBI:83088"/>
    </cofactor>
    <text evidence="8">Binds 2 lipoyl cofactors covalently.</text>
</comment>
<accession>A0A846MP41</accession>
<dbReference type="PROSITE" id="PS51826">
    <property type="entry name" value="PSBD"/>
    <property type="match status" value="1"/>
</dbReference>
<dbReference type="InterPro" id="IPR000089">
    <property type="entry name" value="Biotin_lipoyl"/>
</dbReference>
<dbReference type="Pfam" id="PF00364">
    <property type="entry name" value="Biotin_lipoyl"/>
    <property type="match status" value="2"/>
</dbReference>
<dbReference type="SUPFAM" id="SSF52777">
    <property type="entry name" value="CoA-dependent acyltransferases"/>
    <property type="match status" value="1"/>
</dbReference>
<comment type="subunit">
    <text evidence="2">Forms a 24-polypeptide structural core with octahedral symmetry.</text>
</comment>
<dbReference type="InterPro" id="IPR001078">
    <property type="entry name" value="2-oxoacid_DH_actylTfrase"/>
</dbReference>
<evidence type="ECO:0000256" key="1">
    <source>
        <dbReference type="ARBA" id="ARBA00007317"/>
    </source>
</evidence>
<dbReference type="InterPro" id="IPR045257">
    <property type="entry name" value="E2/Pdx1"/>
</dbReference>
<dbReference type="Proteomes" id="UP000537126">
    <property type="component" value="Unassembled WGS sequence"/>
</dbReference>
<dbReference type="GO" id="GO:0006086">
    <property type="term" value="P:pyruvate decarboxylation to acetyl-CoA"/>
    <property type="evidence" value="ECO:0007669"/>
    <property type="project" value="InterPro"/>
</dbReference>
<dbReference type="InterPro" id="IPR036625">
    <property type="entry name" value="E3-bd_dom_sf"/>
</dbReference>
<comment type="function">
    <text evidence="6">The pyruvate dehydrogenase complex catalyzes the overall conversion of pyruvate to acetyl-CoA and CO(2). It contains multiple copies of three enzymatic components: pyruvate dehydrogenase (E1), dihydrolipoamide acetyltransferase (E2) and lipoamide dehydrogenase (E3).</text>
</comment>
<reference evidence="12 13" key="1">
    <citation type="submission" date="2020-03" db="EMBL/GenBank/DDBJ databases">
        <title>Genomic Encyclopedia of Type Strains, Phase IV (KMG-IV): sequencing the most valuable type-strain genomes for metagenomic binning, comparative biology and taxonomic classification.</title>
        <authorList>
            <person name="Goeker M."/>
        </authorList>
    </citation>
    <scope>NUCLEOTIDE SEQUENCE [LARGE SCALE GENOMIC DNA]</scope>
    <source>
        <strain evidence="12 13">DSM 5718</strain>
    </source>
</reference>
<gene>
    <name evidence="12" type="ORF">FHS56_000725</name>
</gene>
<dbReference type="GO" id="GO:0045254">
    <property type="term" value="C:pyruvate dehydrogenase complex"/>
    <property type="evidence" value="ECO:0007669"/>
    <property type="project" value="UniProtKB-UniRule"/>
</dbReference>
<organism evidence="12 13">
    <name type="scientific">Thermonema lapsum</name>
    <dbReference type="NCBI Taxonomy" id="28195"/>
    <lineage>
        <taxon>Bacteria</taxon>
        <taxon>Pseudomonadati</taxon>
        <taxon>Bacteroidota</taxon>
        <taxon>Cytophagia</taxon>
        <taxon>Cytophagales</taxon>
        <taxon>Thermonemataceae</taxon>
        <taxon>Thermonema</taxon>
    </lineage>
</organism>
<evidence type="ECO:0000256" key="7">
    <source>
        <dbReference type="ARBA" id="ARBA00048370"/>
    </source>
</evidence>
<evidence type="ECO:0000259" key="11">
    <source>
        <dbReference type="PROSITE" id="PS51826"/>
    </source>
</evidence>
<evidence type="ECO:0000256" key="9">
    <source>
        <dbReference type="SAM" id="MobiDB-lite"/>
    </source>
</evidence>
<dbReference type="AlphaFoldDB" id="A0A846MP41"/>
<evidence type="ECO:0000256" key="3">
    <source>
        <dbReference type="ARBA" id="ARBA00022679"/>
    </source>
</evidence>
<feature type="domain" description="Peripheral subunit-binding (PSBD)" evidence="11">
    <location>
        <begin position="258"/>
        <end position="295"/>
    </location>
</feature>
<dbReference type="PROSITE" id="PS00189">
    <property type="entry name" value="LIPOYL"/>
    <property type="match status" value="2"/>
</dbReference>
<evidence type="ECO:0000256" key="5">
    <source>
        <dbReference type="ARBA" id="ARBA00023315"/>
    </source>
</evidence>
<dbReference type="Pfam" id="PF02817">
    <property type="entry name" value="E3_binding"/>
    <property type="match status" value="1"/>
</dbReference>
<dbReference type="PROSITE" id="PS50968">
    <property type="entry name" value="BIOTINYL_LIPOYL"/>
    <property type="match status" value="2"/>
</dbReference>
<dbReference type="Gene3D" id="4.10.320.10">
    <property type="entry name" value="E3-binding domain"/>
    <property type="match status" value="1"/>
</dbReference>
<dbReference type="PANTHER" id="PTHR23151">
    <property type="entry name" value="DIHYDROLIPOAMIDE ACETYL/SUCCINYL-TRANSFERASE-RELATED"/>
    <property type="match status" value="1"/>
</dbReference>
<dbReference type="Gene3D" id="3.30.559.10">
    <property type="entry name" value="Chloramphenicol acetyltransferase-like domain"/>
    <property type="match status" value="1"/>
</dbReference>
<dbReference type="SUPFAM" id="SSF47005">
    <property type="entry name" value="Peripheral subunit-binding domain of 2-oxo acid dehydrogenase complex"/>
    <property type="match status" value="1"/>
</dbReference>
<keyword evidence="12" id="KW-0670">Pyruvate</keyword>
<dbReference type="PANTHER" id="PTHR23151:SF90">
    <property type="entry name" value="DIHYDROLIPOYLLYSINE-RESIDUE ACETYLTRANSFERASE COMPONENT OF PYRUVATE DEHYDROGENASE COMPLEX, MITOCHONDRIAL-RELATED"/>
    <property type="match status" value="1"/>
</dbReference>
<dbReference type="NCBIfam" id="TIGR01349">
    <property type="entry name" value="PDHac_trf_mito"/>
    <property type="match status" value="1"/>
</dbReference>
<dbReference type="InterPro" id="IPR003016">
    <property type="entry name" value="2-oxoA_DH_lipoyl-BS"/>
</dbReference>
<dbReference type="RefSeq" id="WP_166918499.1">
    <property type="nucleotide sequence ID" value="NZ_JAASRN010000001.1"/>
</dbReference>
<comment type="catalytic activity">
    <reaction evidence="7 8">
        <text>N(6)-[(R)-dihydrolipoyl]-L-lysyl-[protein] + acetyl-CoA = N(6)-[(R)-S(8)-acetyldihydrolipoyl]-L-lysyl-[protein] + CoA</text>
        <dbReference type="Rhea" id="RHEA:17017"/>
        <dbReference type="Rhea" id="RHEA-COMP:10475"/>
        <dbReference type="Rhea" id="RHEA-COMP:10478"/>
        <dbReference type="ChEBI" id="CHEBI:57287"/>
        <dbReference type="ChEBI" id="CHEBI:57288"/>
        <dbReference type="ChEBI" id="CHEBI:83100"/>
        <dbReference type="ChEBI" id="CHEBI:83111"/>
        <dbReference type="EC" id="2.3.1.12"/>
    </reaction>
</comment>
<dbReference type="FunFam" id="3.30.559.10:FF:000007">
    <property type="entry name" value="Dihydrolipoamide acetyltransferase component of pyruvate dehydrogenase complex"/>
    <property type="match status" value="1"/>
</dbReference>
<evidence type="ECO:0000256" key="2">
    <source>
        <dbReference type="ARBA" id="ARBA00011484"/>
    </source>
</evidence>
<feature type="region of interest" description="Disordered" evidence="9">
    <location>
        <begin position="223"/>
        <end position="249"/>
    </location>
</feature>
<dbReference type="InterPro" id="IPR011053">
    <property type="entry name" value="Single_hybrid_motif"/>
</dbReference>
<evidence type="ECO:0000256" key="4">
    <source>
        <dbReference type="ARBA" id="ARBA00022823"/>
    </source>
</evidence>
<name>A0A846MP41_9BACT</name>
<feature type="domain" description="Lipoyl-binding" evidence="10">
    <location>
        <begin position="126"/>
        <end position="201"/>
    </location>
</feature>
<comment type="similarity">
    <text evidence="1 8">Belongs to the 2-oxoacid dehydrogenase family.</text>
</comment>
<dbReference type="CDD" id="cd06849">
    <property type="entry name" value="lipoyl_domain"/>
    <property type="match status" value="2"/>
</dbReference>
<dbReference type="InterPro" id="IPR006257">
    <property type="entry name" value="LAT1"/>
</dbReference>
<evidence type="ECO:0000256" key="8">
    <source>
        <dbReference type="RuleBase" id="RU361137"/>
    </source>
</evidence>
<dbReference type="EMBL" id="JAASRN010000001">
    <property type="protein sequence ID" value="NIK73239.1"/>
    <property type="molecule type" value="Genomic_DNA"/>
</dbReference>
<dbReference type="GO" id="GO:0004742">
    <property type="term" value="F:dihydrolipoyllysine-residue acetyltransferase activity"/>
    <property type="evidence" value="ECO:0007669"/>
    <property type="project" value="UniProtKB-UniRule"/>
</dbReference>
<comment type="caution">
    <text evidence="12">The sequence shown here is derived from an EMBL/GenBank/DDBJ whole genome shotgun (WGS) entry which is preliminary data.</text>
</comment>
<sequence length="546" mass="59407">MAEVIRMPKMSDTMTEGVIVAWHKKVGDTIQPGDILAEVETDKAVMELEAYESGTILYIGAKEGDTVSVGAVLYIVGEPGESYEHLLKESKVEALAIEQANSKEAVSSAPANPSAGSHIDIHHLPVKVERMPKMSDTMTEGVIVAWHKKVGDTIQPGDILAEVETDKAVMELEAYEGGKLIYIGAKEGEAVRVNDILYILAEDNLPMSVEEILDILNNKQGLAPTTKESKDKKTAPTKQAVPTSEEEAVFTAENGRIKASPLARRMAEELGIDLSKVKGTGEGGRIVKRDIEAYQTQAPAQEPTQKPESLATAPAVSMSESEYEEVLVSQMRKTIARRLSESKFTAPHFYLTVSINMDKAMAARKQMNEMSPVKISFNDLVVKATAMALLKHPEVNAAWLGDKIRYYKHAHIGVAVAVPEGLVVPVIRYANQKSLSQIAQETKELAEKAKNRKLQPADWEGSTFSVSNLGMFGIEEFTAIINPPNACILAVGSIQQQPVVVDGEIKVANIMKVTLSCDHRVVDGAVGAAFLQTLKANLEEPLRMLV</sequence>
<keyword evidence="4 8" id="KW-0450">Lipoyl</keyword>
<dbReference type="InterPro" id="IPR023213">
    <property type="entry name" value="CAT-like_dom_sf"/>
</dbReference>
<evidence type="ECO:0000313" key="13">
    <source>
        <dbReference type="Proteomes" id="UP000537126"/>
    </source>
</evidence>
<keyword evidence="5 8" id="KW-0012">Acyltransferase</keyword>
<feature type="domain" description="Lipoyl-binding" evidence="10">
    <location>
        <begin position="2"/>
        <end position="77"/>
    </location>
</feature>
<dbReference type="SUPFAM" id="SSF51230">
    <property type="entry name" value="Single hybrid motif"/>
    <property type="match status" value="2"/>
</dbReference>
<dbReference type="InterPro" id="IPR004167">
    <property type="entry name" value="PSBD"/>
</dbReference>
<dbReference type="Pfam" id="PF00198">
    <property type="entry name" value="2-oxoacid_dh"/>
    <property type="match status" value="1"/>
</dbReference>
<keyword evidence="3 8" id="KW-0808">Transferase</keyword>